<proteinExistence type="predicted"/>
<accession>A0A8X6UEW6</accession>
<dbReference type="Proteomes" id="UP000887013">
    <property type="component" value="Unassembled WGS sequence"/>
</dbReference>
<dbReference type="AlphaFoldDB" id="A0A8X6UEW6"/>
<feature type="non-terminal residue" evidence="1">
    <location>
        <position position="38"/>
    </location>
</feature>
<reference evidence="1" key="1">
    <citation type="submission" date="2020-08" db="EMBL/GenBank/DDBJ databases">
        <title>Multicomponent nature underlies the extraordinary mechanical properties of spider dragline silk.</title>
        <authorList>
            <person name="Kono N."/>
            <person name="Nakamura H."/>
            <person name="Mori M."/>
            <person name="Yoshida Y."/>
            <person name="Ohtoshi R."/>
            <person name="Malay A.D."/>
            <person name="Moran D.A.P."/>
            <person name="Tomita M."/>
            <person name="Numata K."/>
            <person name="Arakawa K."/>
        </authorList>
    </citation>
    <scope>NUCLEOTIDE SEQUENCE</scope>
</reference>
<sequence length="38" mass="4387">MHDKGRSPRWSVHAQNSAPCGCFWNHFVKVYDSQQKPG</sequence>
<dbReference type="EMBL" id="BMAW01128444">
    <property type="protein sequence ID" value="GFU25464.1"/>
    <property type="molecule type" value="Genomic_DNA"/>
</dbReference>
<name>A0A8X6UEW6_NEPPI</name>
<evidence type="ECO:0000313" key="2">
    <source>
        <dbReference type="Proteomes" id="UP000887013"/>
    </source>
</evidence>
<gene>
    <name evidence="1" type="ORF">NPIL_631701</name>
</gene>
<keyword evidence="2" id="KW-1185">Reference proteome</keyword>
<comment type="caution">
    <text evidence="1">The sequence shown here is derived from an EMBL/GenBank/DDBJ whole genome shotgun (WGS) entry which is preliminary data.</text>
</comment>
<organism evidence="1 2">
    <name type="scientific">Nephila pilipes</name>
    <name type="common">Giant wood spider</name>
    <name type="synonym">Nephila maculata</name>
    <dbReference type="NCBI Taxonomy" id="299642"/>
    <lineage>
        <taxon>Eukaryota</taxon>
        <taxon>Metazoa</taxon>
        <taxon>Ecdysozoa</taxon>
        <taxon>Arthropoda</taxon>
        <taxon>Chelicerata</taxon>
        <taxon>Arachnida</taxon>
        <taxon>Araneae</taxon>
        <taxon>Araneomorphae</taxon>
        <taxon>Entelegynae</taxon>
        <taxon>Araneoidea</taxon>
        <taxon>Nephilidae</taxon>
        <taxon>Nephila</taxon>
    </lineage>
</organism>
<evidence type="ECO:0000313" key="1">
    <source>
        <dbReference type="EMBL" id="GFU25464.1"/>
    </source>
</evidence>
<protein>
    <submittedName>
        <fullName evidence="1">Uncharacterized protein</fullName>
    </submittedName>
</protein>